<comment type="caution">
    <text evidence="1">The sequence shown here is derived from an EMBL/GenBank/DDBJ whole genome shotgun (WGS) entry which is preliminary data.</text>
</comment>
<accession>A0A4Y9P639</accession>
<sequence length="86" mass="9806">MTKLTKEQIEFAGSMTIKQRHVLRALAIYPNGWFMSASERADPELYELFRHRLVQCHHVCATGGLPSWGVTDFGKRIAERQAKGEC</sequence>
<reference evidence="1 2" key="1">
    <citation type="submission" date="2019-03" db="EMBL/GenBank/DDBJ databases">
        <title>Bradyrhizobium strains diversity.</title>
        <authorList>
            <person name="Urquiaga M.C.O."/>
            <person name="Hungria M."/>
            <person name="Delamuta J.R.M."/>
            <person name="Klepa M.S."/>
        </authorList>
    </citation>
    <scope>NUCLEOTIDE SEQUENCE [LARGE SCALE GENOMIC DNA]</scope>
    <source>
        <strain evidence="1 2">CNPSo 3426</strain>
    </source>
</reference>
<proteinExistence type="predicted"/>
<dbReference type="Proteomes" id="UP000297700">
    <property type="component" value="Unassembled WGS sequence"/>
</dbReference>
<evidence type="ECO:0000313" key="1">
    <source>
        <dbReference type="EMBL" id="TFV75840.1"/>
    </source>
</evidence>
<name>A0A4Y9P639_9BRAD</name>
<organism evidence="1 2">
    <name type="scientific">Bradyrhizobium frederickii</name>
    <dbReference type="NCBI Taxonomy" id="2560054"/>
    <lineage>
        <taxon>Bacteria</taxon>
        <taxon>Pseudomonadati</taxon>
        <taxon>Pseudomonadota</taxon>
        <taxon>Alphaproteobacteria</taxon>
        <taxon>Hyphomicrobiales</taxon>
        <taxon>Nitrobacteraceae</taxon>
        <taxon>Bradyrhizobium</taxon>
    </lineage>
</organism>
<dbReference type="AlphaFoldDB" id="A0A4Y9P639"/>
<dbReference type="EMBL" id="SPQS01000007">
    <property type="protein sequence ID" value="TFV75840.1"/>
    <property type="molecule type" value="Genomic_DNA"/>
</dbReference>
<gene>
    <name evidence="1" type="ORF">E4K64_14740</name>
</gene>
<protein>
    <submittedName>
        <fullName evidence="1">Uncharacterized protein</fullName>
    </submittedName>
</protein>
<dbReference type="RefSeq" id="WP_135164167.1">
    <property type="nucleotide sequence ID" value="NZ_SPQS01000007.1"/>
</dbReference>
<evidence type="ECO:0000313" key="2">
    <source>
        <dbReference type="Proteomes" id="UP000297700"/>
    </source>
</evidence>